<dbReference type="EC" id="1.3.1.12" evidence="3"/>
<name>A0A1L8CLJ9_9PROT</name>
<dbReference type="GO" id="GO:0008977">
    <property type="term" value="F:prephenate dehydrogenase (NAD+) activity"/>
    <property type="evidence" value="ECO:0007669"/>
    <property type="project" value="UniProtKB-EC"/>
</dbReference>
<keyword evidence="6 11" id="KW-0560">Oxidoreductase</keyword>
<dbReference type="Pfam" id="PF02153">
    <property type="entry name" value="PDH_N"/>
    <property type="match status" value="1"/>
</dbReference>
<reference evidence="11 12" key="1">
    <citation type="journal article" date="2017" name="Arch. Microbiol.">
        <title>Mariprofundus micogutta sp. nov., a novel iron-oxidizing zetaproteobacterium isolated from a deep-sea hydrothermal field at the Bayonnaise knoll of the Izu-Ogasawara arc, and a description of Mariprofundales ord. nov. and Zetaproteobacteria classis nov.</title>
        <authorList>
            <person name="Makita H."/>
            <person name="Tanaka E."/>
            <person name="Mitsunobu S."/>
            <person name="Miyazaki M."/>
            <person name="Nunoura T."/>
            <person name="Uematsu K."/>
            <person name="Takaki Y."/>
            <person name="Nishi S."/>
            <person name="Shimamura S."/>
            <person name="Takai K."/>
        </authorList>
    </citation>
    <scope>NUCLEOTIDE SEQUENCE [LARGE SCALE GENOMIC DNA]</scope>
    <source>
        <strain evidence="11 12">ET2</strain>
    </source>
</reference>
<dbReference type="PROSITE" id="PS51176">
    <property type="entry name" value="PDH_ADH"/>
    <property type="match status" value="1"/>
</dbReference>
<dbReference type="GO" id="GO:0070403">
    <property type="term" value="F:NAD+ binding"/>
    <property type="evidence" value="ECO:0007669"/>
    <property type="project" value="InterPro"/>
</dbReference>
<sequence>MNPIQHLVVIGTGLIGGSVSLALKRAGVVHRVTGVGRSRENLELAQQLGVVDDWTHDVARAVSSADMVLLSVPMNAYESLFAAMADHLPVGCVVTDAGSTKQTAIAAAKQILPNPERFIAAHPIAGTEQSGAAAAFAELFDQRLCIVTPESDSDAAALARVKEMWQQTGSRVEVMSASDHDEFLASVSHLPHLAAFALVNAVSKQATETQDPFRFAAGGFRDFTRIASSSPEMWRDIALCNRDALLHQIELFQVELNGLREALLADDDERLLNEFGAAKEARDNWLAKHGEGL</sequence>
<dbReference type="FunFam" id="1.10.3660.10:FF:000003">
    <property type="entry name" value="Prephenate dehydrogenase"/>
    <property type="match status" value="1"/>
</dbReference>
<dbReference type="InterPro" id="IPR050812">
    <property type="entry name" value="Preph/Arog_dehydrog"/>
</dbReference>
<comment type="pathway">
    <text evidence="1">Amino-acid biosynthesis; L-tyrosine biosynthesis; (4-hydroxyphenyl)pyruvate from prephenate (NAD(+) route): step 1/1.</text>
</comment>
<evidence type="ECO:0000256" key="2">
    <source>
        <dbReference type="ARBA" id="ARBA00007964"/>
    </source>
</evidence>
<evidence type="ECO:0000256" key="7">
    <source>
        <dbReference type="ARBA" id="ARBA00023027"/>
    </source>
</evidence>
<feature type="domain" description="Prephenate/arogenate dehydrogenase" evidence="10">
    <location>
        <begin position="5"/>
        <end position="293"/>
    </location>
</feature>
<keyword evidence="8" id="KW-0057">Aromatic amino acid biosynthesis</keyword>
<evidence type="ECO:0000256" key="5">
    <source>
        <dbReference type="ARBA" id="ARBA00022605"/>
    </source>
</evidence>
<evidence type="ECO:0000256" key="4">
    <source>
        <dbReference type="ARBA" id="ARBA00022498"/>
    </source>
</evidence>
<evidence type="ECO:0000256" key="6">
    <source>
        <dbReference type="ARBA" id="ARBA00023002"/>
    </source>
</evidence>
<evidence type="ECO:0000259" key="10">
    <source>
        <dbReference type="PROSITE" id="PS51176"/>
    </source>
</evidence>
<dbReference type="Gene3D" id="3.40.50.720">
    <property type="entry name" value="NAD(P)-binding Rossmann-like Domain"/>
    <property type="match status" value="1"/>
</dbReference>
<evidence type="ECO:0000256" key="1">
    <source>
        <dbReference type="ARBA" id="ARBA00005067"/>
    </source>
</evidence>
<comment type="similarity">
    <text evidence="2">Belongs to the prephenate/arogenate dehydrogenase family.</text>
</comment>
<keyword evidence="7" id="KW-0520">NAD</keyword>
<dbReference type="PANTHER" id="PTHR21363:SF0">
    <property type="entry name" value="PREPHENATE DEHYDROGENASE [NADP(+)]"/>
    <property type="match status" value="1"/>
</dbReference>
<dbReference type="InterPro" id="IPR003099">
    <property type="entry name" value="Prephen_DH"/>
</dbReference>
<dbReference type="SUPFAM" id="SSF51735">
    <property type="entry name" value="NAD(P)-binding Rossmann-fold domains"/>
    <property type="match status" value="1"/>
</dbReference>
<dbReference type="EMBL" id="BDFD01000004">
    <property type="protein sequence ID" value="GAV19765.1"/>
    <property type="molecule type" value="Genomic_DNA"/>
</dbReference>
<dbReference type="InterPro" id="IPR046826">
    <property type="entry name" value="PDH_N"/>
</dbReference>
<dbReference type="GO" id="GO:0004665">
    <property type="term" value="F:prephenate dehydrogenase (NADP+) activity"/>
    <property type="evidence" value="ECO:0007669"/>
    <property type="project" value="InterPro"/>
</dbReference>
<dbReference type="InterPro" id="IPR036291">
    <property type="entry name" value="NAD(P)-bd_dom_sf"/>
</dbReference>
<protein>
    <recommendedName>
        <fullName evidence="3">prephenate dehydrogenase</fullName>
        <ecNumber evidence="3">1.3.1.12</ecNumber>
    </recommendedName>
</protein>
<dbReference type="Gene3D" id="1.10.3660.10">
    <property type="entry name" value="6-phosphogluconate dehydrogenase C-terminal like domain"/>
    <property type="match status" value="1"/>
</dbReference>
<organism evidence="11 12">
    <name type="scientific">Mariprofundus micogutta</name>
    <dbReference type="NCBI Taxonomy" id="1921010"/>
    <lineage>
        <taxon>Bacteria</taxon>
        <taxon>Pseudomonadati</taxon>
        <taxon>Pseudomonadota</taxon>
        <taxon>Candidatius Mariprofundia</taxon>
        <taxon>Mariprofundales</taxon>
        <taxon>Mariprofundaceae</taxon>
        <taxon>Mariprofundus</taxon>
    </lineage>
</organism>
<dbReference type="STRING" id="1921010.MMIC_P0722"/>
<dbReference type="GO" id="GO:0006571">
    <property type="term" value="P:tyrosine biosynthetic process"/>
    <property type="evidence" value="ECO:0007669"/>
    <property type="project" value="UniProtKB-KW"/>
</dbReference>
<evidence type="ECO:0000256" key="9">
    <source>
        <dbReference type="ARBA" id="ARBA00049260"/>
    </source>
</evidence>
<proteinExistence type="inferred from homology"/>
<dbReference type="RefSeq" id="WP_227819330.1">
    <property type="nucleotide sequence ID" value="NZ_BDFD01000004.1"/>
</dbReference>
<dbReference type="AlphaFoldDB" id="A0A1L8CLJ9"/>
<dbReference type="Pfam" id="PF20463">
    <property type="entry name" value="PDH_C"/>
    <property type="match status" value="1"/>
</dbReference>
<dbReference type="FunFam" id="3.40.50.720:FF:000208">
    <property type="entry name" value="Prephenate dehydrogenase"/>
    <property type="match status" value="1"/>
</dbReference>
<keyword evidence="5" id="KW-0028">Amino-acid biosynthesis</keyword>
<evidence type="ECO:0000313" key="11">
    <source>
        <dbReference type="EMBL" id="GAV19765.1"/>
    </source>
</evidence>
<dbReference type="SUPFAM" id="SSF48179">
    <property type="entry name" value="6-phosphogluconate dehydrogenase C-terminal domain-like"/>
    <property type="match status" value="1"/>
</dbReference>
<dbReference type="InterPro" id="IPR008927">
    <property type="entry name" value="6-PGluconate_DH-like_C_sf"/>
</dbReference>
<dbReference type="InterPro" id="IPR046825">
    <property type="entry name" value="PDH_C"/>
</dbReference>
<dbReference type="PANTHER" id="PTHR21363">
    <property type="entry name" value="PREPHENATE DEHYDROGENASE"/>
    <property type="match status" value="1"/>
</dbReference>
<keyword evidence="4" id="KW-0827">Tyrosine biosynthesis</keyword>
<evidence type="ECO:0000256" key="3">
    <source>
        <dbReference type="ARBA" id="ARBA00012068"/>
    </source>
</evidence>
<comment type="catalytic activity">
    <reaction evidence="9">
        <text>prephenate + NAD(+) = 3-(4-hydroxyphenyl)pyruvate + CO2 + NADH</text>
        <dbReference type="Rhea" id="RHEA:13869"/>
        <dbReference type="ChEBI" id="CHEBI:16526"/>
        <dbReference type="ChEBI" id="CHEBI:29934"/>
        <dbReference type="ChEBI" id="CHEBI:36242"/>
        <dbReference type="ChEBI" id="CHEBI:57540"/>
        <dbReference type="ChEBI" id="CHEBI:57945"/>
        <dbReference type="EC" id="1.3.1.12"/>
    </reaction>
</comment>
<accession>A0A1L8CLJ9</accession>
<dbReference type="Proteomes" id="UP000231632">
    <property type="component" value="Unassembled WGS sequence"/>
</dbReference>
<keyword evidence="12" id="KW-1185">Reference proteome</keyword>
<evidence type="ECO:0000256" key="8">
    <source>
        <dbReference type="ARBA" id="ARBA00023141"/>
    </source>
</evidence>
<gene>
    <name evidence="11" type="ORF">MMIC_P0722</name>
</gene>
<evidence type="ECO:0000313" key="12">
    <source>
        <dbReference type="Proteomes" id="UP000231632"/>
    </source>
</evidence>
<comment type="caution">
    <text evidence="11">The sequence shown here is derived from an EMBL/GenBank/DDBJ whole genome shotgun (WGS) entry which is preliminary data.</text>
</comment>